<feature type="compositionally biased region" description="Polar residues" evidence="1">
    <location>
        <begin position="1"/>
        <end position="11"/>
    </location>
</feature>
<gene>
    <name evidence="2" type="ORF">Taro_019192</name>
</gene>
<sequence>MGSGRQIATGSSEDHDRSVRSAARTRRGSLSRSDRDRSLCHDGPENTAYRAIAFSVGWNT</sequence>
<proteinExistence type="predicted"/>
<name>A0A843UKG9_COLES</name>
<keyword evidence="3" id="KW-1185">Reference proteome</keyword>
<dbReference type="Proteomes" id="UP000652761">
    <property type="component" value="Unassembled WGS sequence"/>
</dbReference>
<evidence type="ECO:0000313" key="3">
    <source>
        <dbReference type="Proteomes" id="UP000652761"/>
    </source>
</evidence>
<protein>
    <submittedName>
        <fullName evidence="2">Uncharacterized protein</fullName>
    </submittedName>
</protein>
<evidence type="ECO:0000256" key="1">
    <source>
        <dbReference type="SAM" id="MobiDB-lite"/>
    </source>
</evidence>
<feature type="compositionally biased region" description="Basic and acidic residues" evidence="1">
    <location>
        <begin position="32"/>
        <end position="44"/>
    </location>
</feature>
<dbReference type="AlphaFoldDB" id="A0A843UKG9"/>
<reference evidence="2" key="1">
    <citation type="submission" date="2017-07" db="EMBL/GenBank/DDBJ databases">
        <title>Taro Niue Genome Assembly and Annotation.</title>
        <authorList>
            <person name="Atibalentja N."/>
            <person name="Keating K."/>
            <person name="Fields C.J."/>
        </authorList>
    </citation>
    <scope>NUCLEOTIDE SEQUENCE</scope>
    <source>
        <strain evidence="2">Niue_2</strain>
        <tissue evidence="2">Leaf</tissue>
    </source>
</reference>
<comment type="caution">
    <text evidence="2">The sequence shown here is derived from an EMBL/GenBank/DDBJ whole genome shotgun (WGS) entry which is preliminary data.</text>
</comment>
<organism evidence="2 3">
    <name type="scientific">Colocasia esculenta</name>
    <name type="common">Wild taro</name>
    <name type="synonym">Arum esculentum</name>
    <dbReference type="NCBI Taxonomy" id="4460"/>
    <lineage>
        <taxon>Eukaryota</taxon>
        <taxon>Viridiplantae</taxon>
        <taxon>Streptophyta</taxon>
        <taxon>Embryophyta</taxon>
        <taxon>Tracheophyta</taxon>
        <taxon>Spermatophyta</taxon>
        <taxon>Magnoliopsida</taxon>
        <taxon>Liliopsida</taxon>
        <taxon>Araceae</taxon>
        <taxon>Aroideae</taxon>
        <taxon>Colocasieae</taxon>
        <taxon>Colocasia</taxon>
    </lineage>
</organism>
<dbReference type="EMBL" id="NMUH01000917">
    <property type="protein sequence ID" value="MQL86652.1"/>
    <property type="molecule type" value="Genomic_DNA"/>
</dbReference>
<feature type="region of interest" description="Disordered" evidence="1">
    <location>
        <begin position="1"/>
        <end position="46"/>
    </location>
</feature>
<accession>A0A843UKG9</accession>
<evidence type="ECO:0000313" key="2">
    <source>
        <dbReference type="EMBL" id="MQL86652.1"/>
    </source>
</evidence>